<accession>A0A0A6URJ1</accession>
<dbReference type="AlphaFoldDB" id="A0A0A6URJ1"/>
<dbReference type="InterPro" id="IPR003777">
    <property type="entry name" value="XdhC_CoxI"/>
</dbReference>
<keyword evidence="3" id="KW-1185">Reference proteome</keyword>
<dbReference type="Pfam" id="PF02625">
    <property type="entry name" value="XdhC_CoxI"/>
    <property type="match status" value="1"/>
</dbReference>
<dbReference type="InterPro" id="IPR052698">
    <property type="entry name" value="MoCofactor_Util/Proc"/>
</dbReference>
<evidence type="ECO:0000313" key="2">
    <source>
        <dbReference type="EMBL" id="KHD78056.1"/>
    </source>
</evidence>
<gene>
    <name evidence="2" type="ORF">MB27_07450</name>
</gene>
<dbReference type="STRING" id="1869.MB27_07450"/>
<protein>
    <submittedName>
        <fullName evidence="2">Carbon monoxide dehydrogenase accesory protein</fullName>
    </submittedName>
</protein>
<feature type="domain" description="TRASH" evidence="1">
    <location>
        <begin position="283"/>
        <end position="321"/>
    </location>
</feature>
<dbReference type="OrthoDB" id="5242066at2"/>
<comment type="caution">
    <text evidence="2">The sequence shown here is derived from an EMBL/GenBank/DDBJ whole genome shotgun (WGS) entry which is preliminary data.</text>
</comment>
<dbReference type="InterPro" id="IPR027051">
    <property type="entry name" value="XdhC_Rossmann_dom"/>
</dbReference>
<dbReference type="EMBL" id="JRTT01000007">
    <property type="protein sequence ID" value="KHD78056.1"/>
    <property type="molecule type" value="Genomic_DNA"/>
</dbReference>
<evidence type="ECO:0000313" key="3">
    <source>
        <dbReference type="Proteomes" id="UP000054537"/>
    </source>
</evidence>
<dbReference type="eggNOG" id="COG1975">
    <property type="taxonomic scope" value="Bacteria"/>
</dbReference>
<dbReference type="Gene3D" id="3.40.50.720">
    <property type="entry name" value="NAD(P)-binding Rossmann-like Domain"/>
    <property type="match status" value="1"/>
</dbReference>
<sequence>MTPIAERAHELTVARRPFVHATVVRAQEPTSARAGDDAVILADGSIEGFVGGVCAETSVRAAAMETLRDGNTVLLRVLPEDAAEFPEAPGARVVVNPCHSGGAIEIFLRPVLPKPLVAVAGNSPISTAVVSLAEFLDFEVVSGSYAGVTAVVVAGLGRDEERAVRDALDAGVGLIALVASNTRSAILLDAMGVSADERARVRAHAGIDIGARTPKEIALSVLAEIIREIRRGDLAPASLSPASQAASHAEAAAFAKAGPAFVAGPTLPVGPATPDVPAATAIDPVCGMTVIIGPDTHHGVVDGQDYWFCCPGCLKKHTRGRS</sequence>
<dbReference type="SMART" id="SM00746">
    <property type="entry name" value="TRASH"/>
    <property type="match status" value="1"/>
</dbReference>
<proteinExistence type="predicted"/>
<organism evidence="2 3">
    <name type="scientific">Actinoplanes utahensis</name>
    <dbReference type="NCBI Taxonomy" id="1869"/>
    <lineage>
        <taxon>Bacteria</taxon>
        <taxon>Bacillati</taxon>
        <taxon>Actinomycetota</taxon>
        <taxon>Actinomycetes</taxon>
        <taxon>Micromonosporales</taxon>
        <taxon>Micromonosporaceae</taxon>
        <taxon>Actinoplanes</taxon>
    </lineage>
</organism>
<dbReference type="Proteomes" id="UP000054537">
    <property type="component" value="Unassembled WGS sequence"/>
</dbReference>
<dbReference type="PANTHER" id="PTHR30388:SF4">
    <property type="entry name" value="MOLYBDENUM COFACTOR INSERTION CHAPERONE PAOD"/>
    <property type="match status" value="1"/>
</dbReference>
<reference evidence="2 3" key="1">
    <citation type="submission" date="2014-10" db="EMBL/GenBank/DDBJ databases">
        <title>Draft genome sequence of Actinoplanes utahensis NRRL 12052.</title>
        <authorList>
            <person name="Velasco-Bucheli B."/>
            <person name="del Cerro C."/>
            <person name="Hormigo D."/>
            <person name="Garcia J.L."/>
            <person name="Acebal C."/>
            <person name="Arroyo M."/>
            <person name="de la Mata I."/>
        </authorList>
    </citation>
    <scope>NUCLEOTIDE SEQUENCE [LARGE SCALE GENOMIC DNA]</scope>
    <source>
        <strain evidence="2 3">NRRL 12052</strain>
    </source>
</reference>
<dbReference type="InterPro" id="IPR011017">
    <property type="entry name" value="TRASH_dom"/>
</dbReference>
<dbReference type="PANTHER" id="PTHR30388">
    <property type="entry name" value="ALDEHYDE OXIDOREDUCTASE MOLYBDENUM COFACTOR ASSEMBLY PROTEIN"/>
    <property type="match status" value="1"/>
</dbReference>
<evidence type="ECO:0000259" key="1">
    <source>
        <dbReference type="SMART" id="SM00746"/>
    </source>
</evidence>
<name>A0A0A6URJ1_ACTUT</name>
<dbReference type="Pfam" id="PF13478">
    <property type="entry name" value="XdhC_C"/>
    <property type="match status" value="1"/>
</dbReference>